<name>A0A7S1TL19_9RHOD</name>
<reference evidence="4" key="1">
    <citation type="submission" date="2021-01" db="EMBL/GenBank/DDBJ databases">
        <authorList>
            <person name="Corre E."/>
            <person name="Pelletier E."/>
            <person name="Niang G."/>
            <person name="Scheremetjew M."/>
            <person name="Finn R."/>
            <person name="Kale V."/>
            <person name="Holt S."/>
            <person name="Cochrane G."/>
            <person name="Meng A."/>
            <person name="Brown T."/>
            <person name="Cohen L."/>
        </authorList>
    </citation>
    <scope>NUCLEOTIDE SEQUENCE</scope>
    <source>
        <strain evidence="4">CCMP3124</strain>
    </source>
</reference>
<dbReference type="SMART" id="SM00239">
    <property type="entry name" value="C2"/>
    <property type="match status" value="1"/>
</dbReference>
<sequence>MATNVNCRLHICIVSAFGLQNTDFGSLSDPYCRLTVDGQEIAKTHVVDNNLSPVWHTQVRLHLQGQVDPRAVVFNFSLYDKDKFTKDDFLGHYEMTLEEMLSAAAQGTHTYMLERRKHRRDKVTGSLTLEVTARDGAAAEDGDLKWHFQNARLRPGGLSSHAKTSIGSQIHDKIAALGSMSPRSK</sequence>
<accession>A0A7S1TL19</accession>
<dbReference type="CDD" id="cd00030">
    <property type="entry name" value="C2"/>
    <property type="match status" value="1"/>
</dbReference>
<keyword evidence="2" id="KW-0106">Calcium</keyword>
<dbReference type="InterPro" id="IPR000008">
    <property type="entry name" value="C2_dom"/>
</dbReference>
<evidence type="ECO:0000259" key="3">
    <source>
        <dbReference type="PROSITE" id="PS50004"/>
    </source>
</evidence>
<dbReference type="SUPFAM" id="SSF49562">
    <property type="entry name" value="C2 domain (Calcium/lipid-binding domain, CaLB)"/>
    <property type="match status" value="1"/>
</dbReference>
<organism evidence="4">
    <name type="scientific">Erythrolobus australicus</name>
    <dbReference type="NCBI Taxonomy" id="1077150"/>
    <lineage>
        <taxon>Eukaryota</taxon>
        <taxon>Rhodophyta</taxon>
        <taxon>Bangiophyceae</taxon>
        <taxon>Porphyridiales</taxon>
        <taxon>Porphyridiaceae</taxon>
        <taxon>Erythrolobus</taxon>
    </lineage>
</organism>
<dbReference type="AlphaFoldDB" id="A0A7S1TL19"/>
<dbReference type="InterPro" id="IPR035892">
    <property type="entry name" value="C2_domain_sf"/>
</dbReference>
<dbReference type="GO" id="GO:0046872">
    <property type="term" value="F:metal ion binding"/>
    <property type="evidence" value="ECO:0007669"/>
    <property type="project" value="UniProtKB-KW"/>
</dbReference>
<evidence type="ECO:0000256" key="2">
    <source>
        <dbReference type="ARBA" id="ARBA00022837"/>
    </source>
</evidence>
<dbReference type="EMBL" id="HBGI01002708">
    <property type="protein sequence ID" value="CAD9240009.1"/>
    <property type="molecule type" value="Transcribed_RNA"/>
</dbReference>
<proteinExistence type="predicted"/>
<dbReference type="Pfam" id="PF00168">
    <property type="entry name" value="C2"/>
    <property type="match status" value="1"/>
</dbReference>
<gene>
    <name evidence="4" type="ORF">EAUS1353_LOCUS1747</name>
</gene>
<dbReference type="PANTHER" id="PTHR45911">
    <property type="entry name" value="C2 DOMAIN-CONTAINING PROTEIN"/>
    <property type="match status" value="1"/>
</dbReference>
<feature type="domain" description="C2" evidence="3">
    <location>
        <begin position="1"/>
        <end position="111"/>
    </location>
</feature>
<dbReference type="Gene3D" id="2.60.40.150">
    <property type="entry name" value="C2 domain"/>
    <property type="match status" value="1"/>
</dbReference>
<protein>
    <recommendedName>
        <fullName evidence="3">C2 domain-containing protein</fullName>
    </recommendedName>
</protein>
<keyword evidence="1" id="KW-0479">Metal-binding</keyword>
<evidence type="ECO:0000313" key="4">
    <source>
        <dbReference type="EMBL" id="CAD9240009.1"/>
    </source>
</evidence>
<dbReference type="PROSITE" id="PS50004">
    <property type="entry name" value="C2"/>
    <property type="match status" value="1"/>
</dbReference>
<evidence type="ECO:0000256" key="1">
    <source>
        <dbReference type="ARBA" id="ARBA00022723"/>
    </source>
</evidence>